<accession>A0ABN7QWX9</accession>
<dbReference type="InterPro" id="IPR012334">
    <property type="entry name" value="Pectin_lyas_fold"/>
</dbReference>
<comment type="caution">
    <text evidence="2">The sequence shown here is derived from an EMBL/GenBank/DDBJ whole genome shotgun (WGS) entry which is preliminary data.</text>
</comment>
<reference evidence="2 3" key="1">
    <citation type="submission" date="2021-04" db="EMBL/GenBank/DDBJ databases">
        <authorList>
            <person name="Vanwijnsberghe S."/>
        </authorList>
    </citation>
    <scope>NUCLEOTIDE SEQUENCE [LARGE SCALE GENOMIC DNA]</scope>
    <source>
        <strain evidence="2 3">LMG 32171</strain>
    </source>
</reference>
<keyword evidence="3" id="KW-1185">Reference proteome</keyword>
<dbReference type="RefSeq" id="WP_228983068.1">
    <property type="nucleotide sequence ID" value="NZ_CAJQYY010000035.1"/>
</dbReference>
<keyword evidence="2" id="KW-0378">Hydrolase</keyword>
<feature type="domain" description="Filamentous haemagglutinin FhaB/tRNA nuclease CdiA-like TPS" evidence="1">
    <location>
        <begin position="92"/>
        <end position="212"/>
    </location>
</feature>
<dbReference type="EC" id="3.1.-.-" evidence="2"/>
<dbReference type="InterPro" id="IPR024973">
    <property type="entry name" value="ESPR"/>
</dbReference>
<proteinExistence type="predicted"/>
<dbReference type="InterPro" id="IPR010069">
    <property type="entry name" value="CdiA_FHA1_rpt"/>
</dbReference>
<dbReference type="SUPFAM" id="SSF51126">
    <property type="entry name" value="Pectin lyase-like"/>
    <property type="match status" value="1"/>
</dbReference>
<dbReference type="NCBIfam" id="TIGR01901">
    <property type="entry name" value="adhes_NPXG"/>
    <property type="match status" value="1"/>
</dbReference>
<dbReference type="Pfam" id="PF05860">
    <property type="entry name" value="TPS"/>
    <property type="match status" value="1"/>
</dbReference>
<organism evidence="2 3">
    <name type="scientific">Paraburkholderia gardini</name>
    <dbReference type="NCBI Taxonomy" id="2823469"/>
    <lineage>
        <taxon>Bacteria</taxon>
        <taxon>Pseudomonadati</taxon>
        <taxon>Pseudomonadota</taxon>
        <taxon>Betaproteobacteria</taxon>
        <taxon>Burkholderiales</taxon>
        <taxon>Burkholderiaceae</taxon>
        <taxon>Paraburkholderia</taxon>
    </lineage>
</organism>
<dbReference type="Pfam" id="PF13018">
    <property type="entry name" value="ESPR"/>
    <property type="match status" value="1"/>
</dbReference>
<protein>
    <submittedName>
        <fullName evidence="2">tRNA nuclease CdiA-2</fullName>
        <ecNumber evidence="2">3.1.-.-</ecNumber>
    </submittedName>
</protein>
<dbReference type="SMART" id="SM00912">
    <property type="entry name" value="Haemagg_act"/>
    <property type="match status" value="1"/>
</dbReference>
<dbReference type="Proteomes" id="UP000789752">
    <property type="component" value="Unassembled WGS sequence"/>
</dbReference>
<dbReference type="Gene3D" id="2.160.20.10">
    <property type="entry name" value="Single-stranded right-handed beta-helix, Pectin lyase-like"/>
    <property type="match status" value="1"/>
</dbReference>
<dbReference type="NCBIfam" id="TIGR01731">
    <property type="entry name" value="fil_hemag_20aa"/>
    <property type="match status" value="8"/>
</dbReference>
<evidence type="ECO:0000313" key="2">
    <source>
        <dbReference type="EMBL" id="CAG4921087.1"/>
    </source>
</evidence>
<dbReference type="InterPro" id="IPR011050">
    <property type="entry name" value="Pectin_lyase_fold/virulence"/>
</dbReference>
<gene>
    <name evidence="2" type="primary">cdiA2_2</name>
    <name evidence="2" type="ORF">R54767_04779</name>
</gene>
<dbReference type="InterPro" id="IPR008638">
    <property type="entry name" value="FhaB/CdiA-like_TPS"/>
</dbReference>
<dbReference type="GO" id="GO:0016787">
    <property type="term" value="F:hydrolase activity"/>
    <property type="evidence" value="ECO:0007669"/>
    <property type="project" value="UniProtKB-KW"/>
</dbReference>
<sequence length="688" mass="66961">MNKSIYRVIFNAARGLWTAVQETATGTGKGRSAGMHRRTPLMRVCVSFVDMLSMRHVAFAAMCALGMQPLWADAQVVVAPTSGSRPAVGVTANGLPIVQIATPNGAGVSNNAYTSYNVGQSGLILNNSATSVQTQLGGYVTGNPNLAVGSARVIVNQVVGGNASQLLGYTEVAGQKAEVVIANPAGIYCNGCGFINTSRGILTTGTPVFGGTGSLDAFHVTGGQIQIGSAGLNGSNVDQVDLIARSVAVNGKIWAGQSLNVVTGNNDVRHGDLNATSLGADGNSPGVAIDVAQLGGMYAGKIMLVGTETGVGVNSAGTIASQAGDLQISSRGKVILSGSTSANGNVAISTAGDVANSGSVYATQSTTLNGRGQVTNSGTIAALGNTAVTGASVNSTGSLGAGIDANGNVTGTGSLAVTGTGSVSTTGQQMAGGDLALSGSSLNMAGGQTLAKGNASLTATGAGGDAGNIVHTGASMQTGGSLTANAAGTVTNDQGQMSAAQLGVTAGGISNRSGTLSQTGAGDTTLAASGAFDNTGGTVTTNAQNTTIRSGNLTNTSGTISQAGTGTLTVQTGALANDHGRIGTNGVATVAASSLRNASGSITSAQALDVVSSGDIDNTAGRLEAAGAMNVSGANVQNTAGRIVSDNGDGLTLTASGQITNAAGTTAQGATGGAIGGNPRRQTTCRVI</sequence>
<evidence type="ECO:0000313" key="3">
    <source>
        <dbReference type="Proteomes" id="UP000789752"/>
    </source>
</evidence>
<name>A0ABN7QWX9_9BURK</name>
<evidence type="ECO:0000259" key="1">
    <source>
        <dbReference type="SMART" id="SM00912"/>
    </source>
</evidence>
<dbReference type="EMBL" id="CAJQYY010000035">
    <property type="protein sequence ID" value="CAG4921087.1"/>
    <property type="molecule type" value="Genomic_DNA"/>
</dbReference>